<feature type="transmembrane region" description="Helical" evidence="8">
    <location>
        <begin position="420"/>
        <end position="447"/>
    </location>
</feature>
<feature type="transmembrane region" description="Helical" evidence="8">
    <location>
        <begin position="360"/>
        <end position="380"/>
    </location>
</feature>
<feature type="transmembrane region" description="Helical" evidence="8">
    <location>
        <begin position="159"/>
        <end position="178"/>
    </location>
</feature>
<gene>
    <name evidence="10" type="ORF">G3I50_11500</name>
</gene>
<keyword evidence="2" id="KW-0813">Transport</keyword>
<evidence type="ECO:0000256" key="1">
    <source>
        <dbReference type="ARBA" id="ARBA00004429"/>
    </source>
</evidence>
<sequence length="459" mass="46795">MVDLVSHPPQVPLQPAGSEPVSSAADASHGADPGDAPPPGRTRPVGRVRTLLSRSVADTRPLSIPAFRRTFVGQSVSVVGLMASSVAVPVELYALTHSSAVVGVSGLAALVPTVVFGLYGGAVADAVDRRKLYLGSCSLTWIVSLALMLQSLLHVRSPALILILVAVQSGGFAVSSSVRGAIVPRLVPAGQISAANGLLYSVGNLGQVLGPLLAGVLIGLPGGFALVYGADALLFTVALYAAFRLPRLPSPSGGSAGFPGLRSVADGLLFITRHPVLLMSFLVDVAAMVLAAPEALFPQAAAERFHGGVGPLYSAIAAGALVAGLLSGWIGRVRRQGVALTAAVMVWATAIAAAGLTRTLWAAIALLALAGAADLVSAVYRQTILQSYVPDHLRGRLQGVHTVVVAGGPRLGDLRAGTMAAVVPLTLAWSASAFVCAALVLAAALAVRPFWRYRAETAG</sequence>
<dbReference type="SUPFAM" id="SSF103473">
    <property type="entry name" value="MFS general substrate transporter"/>
    <property type="match status" value="1"/>
</dbReference>
<feature type="transmembrane region" description="Helical" evidence="8">
    <location>
        <begin position="276"/>
        <end position="292"/>
    </location>
</feature>
<dbReference type="Proteomes" id="UP000469670">
    <property type="component" value="Unassembled WGS sequence"/>
</dbReference>
<feature type="transmembrane region" description="Helical" evidence="8">
    <location>
        <begin position="337"/>
        <end position="354"/>
    </location>
</feature>
<name>A0A7K3RUG0_9ACTN</name>
<protein>
    <submittedName>
        <fullName evidence="10">MFS transporter</fullName>
    </submittedName>
</protein>
<dbReference type="InterPro" id="IPR036259">
    <property type="entry name" value="MFS_trans_sf"/>
</dbReference>
<keyword evidence="6 8" id="KW-0472">Membrane</keyword>
<feature type="transmembrane region" description="Helical" evidence="8">
    <location>
        <begin position="132"/>
        <end position="153"/>
    </location>
</feature>
<dbReference type="PANTHER" id="PTHR23513:SF9">
    <property type="entry name" value="ENTEROBACTIN EXPORTER ENTS"/>
    <property type="match status" value="1"/>
</dbReference>
<comment type="subcellular location">
    <subcellularLocation>
        <location evidence="1">Cell inner membrane</location>
        <topology evidence="1">Multi-pass membrane protein</topology>
    </subcellularLocation>
</comment>
<dbReference type="EMBL" id="JAAGMP010000548">
    <property type="protein sequence ID" value="NEC18876.1"/>
    <property type="molecule type" value="Genomic_DNA"/>
</dbReference>
<feature type="compositionally biased region" description="Low complexity" evidence="7">
    <location>
        <begin position="22"/>
        <end position="34"/>
    </location>
</feature>
<evidence type="ECO:0000256" key="4">
    <source>
        <dbReference type="ARBA" id="ARBA00022692"/>
    </source>
</evidence>
<keyword evidence="4 8" id="KW-0812">Transmembrane</keyword>
<evidence type="ECO:0000256" key="7">
    <source>
        <dbReference type="SAM" id="MobiDB-lite"/>
    </source>
</evidence>
<feature type="region of interest" description="Disordered" evidence="7">
    <location>
        <begin position="1"/>
        <end position="47"/>
    </location>
</feature>
<dbReference type="GO" id="GO:0005886">
    <property type="term" value="C:plasma membrane"/>
    <property type="evidence" value="ECO:0007669"/>
    <property type="project" value="UniProtKB-SubCell"/>
</dbReference>
<dbReference type="CDD" id="cd06173">
    <property type="entry name" value="MFS_MefA_like"/>
    <property type="match status" value="1"/>
</dbReference>
<accession>A0A7K3RUG0</accession>
<dbReference type="Pfam" id="PF05977">
    <property type="entry name" value="MFS_3"/>
    <property type="match status" value="1"/>
</dbReference>
<dbReference type="GO" id="GO:0022857">
    <property type="term" value="F:transmembrane transporter activity"/>
    <property type="evidence" value="ECO:0007669"/>
    <property type="project" value="InterPro"/>
</dbReference>
<dbReference type="InterPro" id="IPR010290">
    <property type="entry name" value="TM_effector"/>
</dbReference>
<evidence type="ECO:0000259" key="9">
    <source>
        <dbReference type="PROSITE" id="PS50850"/>
    </source>
</evidence>
<evidence type="ECO:0000256" key="2">
    <source>
        <dbReference type="ARBA" id="ARBA00022448"/>
    </source>
</evidence>
<organism evidence="10 11">
    <name type="scientific">Streptomyces parvus</name>
    <dbReference type="NCBI Taxonomy" id="66428"/>
    <lineage>
        <taxon>Bacteria</taxon>
        <taxon>Bacillati</taxon>
        <taxon>Actinomycetota</taxon>
        <taxon>Actinomycetes</taxon>
        <taxon>Kitasatosporales</taxon>
        <taxon>Streptomycetaceae</taxon>
        <taxon>Streptomyces</taxon>
    </lineage>
</organism>
<dbReference type="Gene3D" id="1.20.1250.20">
    <property type="entry name" value="MFS general substrate transporter like domains"/>
    <property type="match status" value="1"/>
</dbReference>
<evidence type="ECO:0000256" key="5">
    <source>
        <dbReference type="ARBA" id="ARBA00022989"/>
    </source>
</evidence>
<dbReference type="InterPro" id="IPR020846">
    <property type="entry name" value="MFS_dom"/>
</dbReference>
<evidence type="ECO:0000313" key="10">
    <source>
        <dbReference type="EMBL" id="NEC18876.1"/>
    </source>
</evidence>
<dbReference type="PANTHER" id="PTHR23513">
    <property type="entry name" value="INTEGRAL MEMBRANE EFFLUX PROTEIN-RELATED"/>
    <property type="match status" value="1"/>
</dbReference>
<keyword evidence="3" id="KW-1003">Cell membrane</keyword>
<dbReference type="AlphaFoldDB" id="A0A7K3RUG0"/>
<comment type="caution">
    <text evidence="10">The sequence shown here is derived from an EMBL/GenBank/DDBJ whole genome shotgun (WGS) entry which is preliminary data.</text>
</comment>
<proteinExistence type="predicted"/>
<evidence type="ECO:0000256" key="6">
    <source>
        <dbReference type="ARBA" id="ARBA00023136"/>
    </source>
</evidence>
<evidence type="ECO:0000256" key="8">
    <source>
        <dbReference type="SAM" id="Phobius"/>
    </source>
</evidence>
<feature type="domain" description="Major facilitator superfamily (MFS) profile" evidence="9">
    <location>
        <begin position="268"/>
        <end position="459"/>
    </location>
</feature>
<reference evidence="10 11" key="1">
    <citation type="submission" date="2020-01" db="EMBL/GenBank/DDBJ databases">
        <title>Insect and environment-associated Actinomycetes.</title>
        <authorList>
            <person name="Currrie C."/>
            <person name="Chevrette M."/>
            <person name="Carlson C."/>
            <person name="Stubbendieck R."/>
            <person name="Wendt-Pienkowski E."/>
        </authorList>
    </citation>
    <scope>NUCLEOTIDE SEQUENCE [LARGE SCALE GENOMIC DNA]</scope>
    <source>
        <strain evidence="10 11">SID7590</strain>
    </source>
</reference>
<keyword evidence="5 8" id="KW-1133">Transmembrane helix</keyword>
<evidence type="ECO:0000256" key="3">
    <source>
        <dbReference type="ARBA" id="ARBA00022475"/>
    </source>
</evidence>
<feature type="transmembrane region" description="Helical" evidence="8">
    <location>
        <begin position="70"/>
        <end position="88"/>
    </location>
</feature>
<feature type="transmembrane region" description="Helical" evidence="8">
    <location>
        <begin position="312"/>
        <end position="330"/>
    </location>
</feature>
<feature type="transmembrane region" description="Helical" evidence="8">
    <location>
        <begin position="100"/>
        <end position="120"/>
    </location>
</feature>
<dbReference type="PROSITE" id="PS50850">
    <property type="entry name" value="MFS"/>
    <property type="match status" value="1"/>
</dbReference>
<evidence type="ECO:0000313" key="11">
    <source>
        <dbReference type="Proteomes" id="UP000469670"/>
    </source>
</evidence>